<comment type="catalytic activity">
    <reaction evidence="1">
        <text>acetyl-CoA + phosphate = acetyl phosphate + CoA</text>
        <dbReference type="Rhea" id="RHEA:19521"/>
        <dbReference type="ChEBI" id="CHEBI:22191"/>
        <dbReference type="ChEBI" id="CHEBI:43474"/>
        <dbReference type="ChEBI" id="CHEBI:57287"/>
        <dbReference type="ChEBI" id="CHEBI:57288"/>
        <dbReference type="EC" id="2.3.1.8"/>
    </reaction>
</comment>
<feature type="region of interest" description="Disordered" evidence="9">
    <location>
        <begin position="27"/>
        <end position="48"/>
    </location>
</feature>
<evidence type="ECO:0000256" key="8">
    <source>
        <dbReference type="ARBA" id="ARBA00049955"/>
    </source>
</evidence>
<dbReference type="NCBIfam" id="NF004167">
    <property type="entry name" value="PRK05632.1"/>
    <property type="match status" value="1"/>
</dbReference>
<dbReference type="PANTHER" id="PTHR43356">
    <property type="entry name" value="PHOSPHATE ACETYLTRANSFERASE"/>
    <property type="match status" value="1"/>
</dbReference>
<keyword evidence="6" id="KW-0012">Acyltransferase</keyword>
<sequence>MRIEVFLLLVLVGAALFREAGRAGPRALNHHESPTPGTDPALSAGPVPPAGGIAAPAGIVKRQCRPCRTRRTPGGHGGITVRPGAPRVAAPNMDGRPRVARSVYVTGIDRGDGRQVVELGVMELLTRQVDRVGVFRPLVHDGPDRLYELLRARYRLSQSPDSVYGLDYHDASTVQAEKGTDELVSRLVERFHQVAREYEVVLVLGSDFAATQLPDELALNARLANEFGASVIAVVGGKGQTAESVRAETRNAYRAYAGLGCDVLAMVVNRVAPEDRAVIAERLTARLPVPVSVLPDDPALSAPTVAQITAALGGTVLLGDDSGLARDALDFVFGGAMLPNLLNALTPGCMVVTPGDRADLVVGSLAAHSAGTPPIAGVLLTLNERPGEEILTLAARLAPGTPVVSVAGGSFPTAAELFTLEGKLNAATPRKAETALGLFERHVDTGALLDRISVARSGRVTPMMFEHELLEQARSDRKRVVLPEGAEERVLRAADVLLRRDVCDLTLLGDVDVIRKKAADLGIDLADTQLIDPQTSELRGAFAERYAELRAHRGVTVELAHDVVADVNYFGTLMVQEGLADGMVSGSVHSTAATIRPAFEIIKTKPDASIVSSVFFMCLADKVLVYGDCAVNPDPNAEQLADIAVQSAVTAARFGVEPRIAMLSYSTGTSGSGADVDKVREATERVRAERPELRVEGPIQYDAAVEPSVAATKLPDSEVAGQATVLIFPDLNTGNNTYKAVQRSAGAVAVGPVLQGLRKPVNDLSRGALVQDIVNTVAITAIQAQSEERPA</sequence>
<dbReference type="Gene3D" id="3.40.50.10950">
    <property type="match status" value="1"/>
</dbReference>
<dbReference type="KEGG" id="stcm:SCMC78_19140"/>
<evidence type="ECO:0000256" key="7">
    <source>
        <dbReference type="ARBA" id="ARBA00031108"/>
    </source>
</evidence>
<gene>
    <name evidence="12" type="primary">pta</name>
    <name evidence="12" type="ORF">SCMC78_19140</name>
</gene>
<dbReference type="InterPro" id="IPR042113">
    <property type="entry name" value="P_AcTrfase_dom1"/>
</dbReference>
<feature type="domain" description="DRTGG" evidence="11">
    <location>
        <begin position="308"/>
        <end position="417"/>
    </location>
</feature>
<dbReference type="InterPro" id="IPR010766">
    <property type="entry name" value="DRTGG"/>
</dbReference>
<dbReference type="InterPro" id="IPR050500">
    <property type="entry name" value="Phos_Acetyltrans/Butyryltrans"/>
</dbReference>
<feature type="region of interest" description="Disordered" evidence="9">
    <location>
        <begin position="70"/>
        <end position="94"/>
    </location>
</feature>
<dbReference type="AlphaFoldDB" id="A0AB33K8J1"/>
<dbReference type="GO" id="GO:0008959">
    <property type="term" value="F:phosphate acetyltransferase activity"/>
    <property type="evidence" value="ECO:0007669"/>
    <property type="project" value="UniProtKB-EC"/>
</dbReference>
<dbReference type="CDD" id="cd03109">
    <property type="entry name" value="DTBS"/>
    <property type="match status" value="1"/>
</dbReference>
<dbReference type="NCBIfam" id="NF007233">
    <property type="entry name" value="PRK09653.1"/>
    <property type="match status" value="1"/>
</dbReference>
<dbReference type="EC" id="2.3.1.8" evidence="3"/>
<evidence type="ECO:0000256" key="6">
    <source>
        <dbReference type="ARBA" id="ARBA00023315"/>
    </source>
</evidence>
<dbReference type="NCBIfam" id="TIGR00651">
    <property type="entry name" value="pta"/>
    <property type="match status" value="1"/>
</dbReference>
<dbReference type="SUPFAM" id="SSF75138">
    <property type="entry name" value="HprK N-terminal domain-like"/>
    <property type="match status" value="1"/>
</dbReference>
<organism evidence="12">
    <name type="scientific">Streptomyces sp. CMC78</name>
    <dbReference type="NCBI Taxonomy" id="3231512"/>
    <lineage>
        <taxon>Bacteria</taxon>
        <taxon>Bacillati</taxon>
        <taxon>Actinomycetota</taxon>
        <taxon>Actinomycetes</taxon>
        <taxon>Kitasatosporales</taxon>
        <taxon>Streptomycetaceae</taxon>
        <taxon>Streptomyces</taxon>
    </lineage>
</organism>
<accession>A0AB33K8J1</accession>
<dbReference type="EMBL" id="AP035884">
    <property type="protein sequence ID" value="BFP52107.1"/>
    <property type="molecule type" value="Genomic_DNA"/>
</dbReference>
<evidence type="ECO:0000256" key="5">
    <source>
        <dbReference type="ARBA" id="ARBA00022679"/>
    </source>
</evidence>
<name>A0AB33K8J1_9ACTN</name>
<dbReference type="InterPro" id="IPR004614">
    <property type="entry name" value="P_AcTrfase"/>
</dbReference>
<comment type="pathway">
    <text evidence="2">Metabolic intermediate biosynthesis; acetyl-CoA biosynthesis; acetyl-CoA from acetate: step 2/2.</text>
</comment>
<evidence type="ECO:0000259" key="10">
    <source>
        <dbReference type="Pfam" id="PF01515"/>
    </source>
</evidence>
<dbReference type="FunFam" id="3.40.50.10750:FF:000001">
    <property type="entry name" value="Phosphate acetyltransferase"/>
    <property type="match status" value="1"/>
</dbReference>
<dbReference type="InterPro" id="IPR028979">
    <property type="entry name" value="Ser_kin/Pase_Hpr-like_N_sf"/>
</dbReference>
<evidence type="ECO:0000313" key="12">
    <source>
        <dbReference type="EMBL" id="BFP52107.1"/>
    </source>
</evidence>
<comment type="function">
    <text evidence="8">Involved in acetate metabolism.</text>
</comment>
<evidence type="ECO:0000256" key="4">
    <source>
        <dbReference type="ARBA" id="ARBA00021528"/>
    </source>
</evidence>
<reference evidence="12" key="1">
    <citation type="submission" date="2024-07" db="EMBL/GenBank/DDBJ databases">
        <title>Complete genome sequences of cellulolytic bacteria, Kitasatospora sp. CMC57 and Streptomyces sp. CMC78, isolated from Japanese agricultural soil.</title>
        <authorList>
            <person name="Hashimoto T."/>
            <person name="Ito M."/>
            <person name="Iwamoto M."/>
            <person name="Fukahori D."/>
            <person name="Shoda T."/>
            <person name="Sakoda M."/>
            <person name="Morohoshi T."/>
            <person name="Mitsuboshi M."/>
            <person name="Nishizawa T."/>
        </authorList>
    </citation>
    <scope>NUCLEOTIDE SEQUENCE</scope>
    <source>
        <strain evidence="12">CMC78</strain>
    </source>
</reference>
<dbReference type="InterPro" id="IPR042112">
    <property type="entry name" value="P_AcTrfase_dom2"/>
</dbReference>
<dbReference type="InterPro" id="IPR002505">
    <property type="entry name" value="PTA_PTB"/>
</dbReference>
<dbReference type="SUPFAM" id="SSF53659">
    <property type="entry name" value="Isocitrate/Isopropylmalate dehydrogenase-like"/>
    <property type="match status" value="1"/>
</dbReference>
<evidence type="ECO:0000256" key="2">
    <source>
        <dbReference type="ARBA" id="ARBA00004989"/>
    </source>
</evidence>
<evidence type="ECO:0000256" key="3">
    <source>
        <dbReference type="ARBA" id="ARBA00012707"/>
    </source>
</evidence>
<dbReference type="Pfam" id="PF01515">
    <property type="entry name" value="PTA_PTB"/>
    <property type="match status" value="1"/>
</dbReference>
<dbReference type="PANTHER" id="PTHR43356:SF3">
    <property type="entry name" value="PHOSPHATE ACETYLTRANSFERASE"/>
    <property type="match status" value="1"/>
</dbReference>
<dbReference type="Pfam" id="PF13500">
    <property type="entry name" value="AAA_26"/>
    <property type="match status" value="1"/>
</dbReference>
<dbReference type="SUPFAM" id="SSF52540">
    <property type="entry name" value="P-loop containing nucleoside triphosphate hydrolases"/>
    <property type="match status" value="1"/>
</dbReference>
<dbReference type="InterPro" id="IPR027417">
    <property type="entry name" value="P-loop_NTPase"/>
</dbReference>
<evidence type="ECO:0000256" key="9">
    <source>
        <dbReference type="SAM" id="MobiDB-lite"/>
    </source>
</evidence>
<protein>
    <recommendedName>
        <fullName evidence="4">Phosphate acetyltransferase</fullName>
        <ecNumber evidence="3">2.3.1.8</ecNumber>
    </recommendedName>
    <alternativeName>
        <fullName evidence="7">Phosphotransacetylase</fullName>
    </alternativeName>
</protein>
<proteinExistence type="predicted"/>
<feature type="domain" description="Phosphate acetyl/butaryl transferase" evidence="10">
    <location>
        <begin position="464"/>
        <end position="781"/>
    </location>
</feature>
<dbReference type="Gene3D" id="3.40.50.300">
    <property type="entry name" value="P-loop containing nucleotide triphosphate hydrolases"/>
    <property type="match status" value="1"/>
</dbReference>
<dbReference type="Pfam" id="PF07085">
    <property type="entry name" value="DRTGG"/>
    <property type="match status" value="1"/>
</dbReference>
<evidence type="ECO:0000256" key="1">
    <source>
        <dbReference type="ARBA" id="ARBA00000705"/>
    </source>
</evidence>
<dbReference type="Gene3D" id="3.40.50.10750">
    <property type="entry name" value="Isocitrate/Isopropylmalate dehydrogenase-like"/>
    <property type="match status" value="1"/>
</dbReference>
<evidence type="ECO:0000259" key="11">
    <source>
        <dbReference type="Pfam" id="PF07085"/>
    </source>
</evidence>
<keyword evidence="5" id="KW-0808">Transferase</keyword>
<dbReference type="Gene3D" id="3.40.1390.20">
    <property type="entry name" value="HprK N-terminal domain-like"/>
    <property type="match status" value="1"/>
</dbReference>